<reference evidence="2 3" key="1">
    <citation type="submission" date="2019-02" db="EMBL/GenBank/DDBJ databases">
        <title>Deep-cultivation of Planctomycetes and their phenomic and genomic characterization uncovers novel biology.</title>
        <authorList>
            <person name="Wiegand S."/>
            <person name="Jogler M."/>
            <person name="Boedeker C."/>
            <person name="Pinto D."/>
            <person name="Vollmers J."/>
            <person name="Rivas-Marin E."/>
            <person name="Kohn T."/>
            <person name="Peeters S.H."/>
            <person name="Heuer A."/>
            <person name="Rast P."/>
            <person name="Oberbeckmann S."/>
            <person name="Bunk B."/>
            <person name="Jeske O."/>
            <person name="Meyerdierks A."/>
            <person name="Storesund J.E."/>
            <person name="Kallscheuer N."/>
            <person name="Luecker S."/>
            <person name="Lage O.M."/>
            <person name="Pohl T."/>
            <person name="Merkel B.J."/>
            <person name="Hornburger P."/>
            <person name="Mueller R.-W."/>
            <person name="Bruemmer F."/>
            <person name="Labrenz M."/>
            <person name="Spormann A.M."/>
            <person name="Op den Camp H."/>
            <person name="Overmann J."/>
            <person name="Amann R."/>
            <person name="Jetten M.S.M."/>
            <person name="Mascher T."/>
            <person name="Medema M.H."/>
            <person name="Devos D.P."/>
            <person name="Kaster A.-K."/>
            <person name="Ovreas L."/>
            <person name="Rohde M."/>
            <person name="Galperin M.Y."/>
            <person name="Jogler C."/>
        </authorList>
    </citation>
    <scope>NUCLEOTIDE SEQUENCE [LARGE SCALE GENOMIC DNA]</scope>
    <source>
        <strain evidence="2 3">ETA_A8</strain>
    </source>
</reference>
<dbReference type="Proteomes" id="UP000315017">
    <property type="component" value="Chromosome"/>
</dbReference>
<evidence type="ECO:0000313" key="3">
    <source>
        <dbReference type="Proteomes" id="UP000315017"/>
    </source>
</evidence>
<gene>
    <name evidence="2" type="ORF">ETAA8_53030</name>
</gene>
<evidence type="ECO:0000313" key="2">
    <source>
        <dbReference type="EMBL" id="QDU30184.1"/>
    </source>
</evidence>
<name>A0A517YJ01_9BACT</name>
<sequence length="776" mass="87635" precursor="true">MKLCVQSLSLYLYVFALTSEVRAADNALPASAPSPCTTAVDTYFANELWAKVASQSCLNCHKVGGDAEKSKFILRDLARIQGEEREAALRENCATFARLAKLKEGEQFRVLLKVSGGLDHGGEDVLKPNSAGYRILAEYVRRVNAPASTPTPAEINSATKNLPPFFEGVVMLDNRRLLRRATLSLAGRLPTEAELAAVREKGLDALPAILDDVLKEDAFYTRLGEGFNDIFLTVGYDDGAESALAYDHFNKTRLWTQKHDLSHVGDAKMQQQARYKLADDYRAALRGEPMKLVEHIVRNGKPFTEIVTADYIMVTPYSARGYGVYDELKEKFENPDDPFEYIPVKLKALKGRDRNQDQESATGDYPHAGMLSVFQYLRRYPTTETNRNRLRARMYFQHFLGIDALELAARVSDAAAVTAKYEIPTMQASECVVCHKTIDPVAGLFQDYYKFEGVYGRRKEGWYKDMFPAGYEGEEMTAEERWRSLQWLGERTAKDPRFAVAMVEHVYYILTGRKVLLPPKDLDHPLFGSKQRAYVEQRKEIEKIAQRFAADNFNLKSAFKQWAVSDFYRADGVATANQNPERMAELDDIGLVRLLGPEQVERKLAAVFGERWGKLRDQLAMLYGAIDSQEVTERPSDPSGAIGAIQRMMANDVAARQTIRDFARAPSERRLFSQVEPSMIPGSSPAADAAIRQNIVQLHEKVLGKYDATDSPDVERTYQLFTSIVNDAKGKKGLDTREIYHARNNVPDAPNDPHYTIRAWRGVVTYLLRRQDFLYE</sequence>
<feature type="chain" id="PRO_5021971643" description="DUF1592 domain-containing protein" evidence="1">
    <location>
        <begin position="24"/>
        <end position="776"/>
    </location>
</feature>
<accession>A0A517YJ01</accession>
<dbReference type="EMBL" id="CP036274">
    <property type="protein sequence ID" value="QDU30184.1"/>
    <property type="molecule type" value="Genomic_DNA"/>
</dbReference>
<evidence type="ECO:0008006" key="4">
    <source>
        <dbReference type="Google" id="ProtNLM"/>
    </source>
</evidence>
<dbReference type="AlphaFoldDB" id="A0A517YJ01"/>
<proteinExistence type="predicted"/>
<evidence type="ECO:0000256" key="1">
    <source>
        <dbReference type="SAM" id="SignalP"/>
    </source>
</evidence>
<dbReference type="KEGG" id="aagg:ETAA8_53030"/>
<keyword evidence="3" id="KW-1185">Reference proteome</keyword>
<feature type="signal peptide" evidence="1">
    <location>
        <begin position="1"/>
        <end position="23"/>
    </location>
</feature>
<organism evidence="2 3">
    <name type="scientific">Anatilimnocola aggregata</name>
    <dbReference type="NCBI Taxonomy" id="2528021"/>
    <lineage>
        <taxon>Bacteria</taxon>
        <taxon>Pseudomonadati</taxon>
        <taxon>Planctomycetota</taxon>
        <taxon>Planctomycetia</taxon>
        <taxon>Pirellulales</taxon>
        <taxon>Pirellulaceae</taxon>
        <taxon>Anatilimnocola</taxon>
    </lineage>
</organism>
<protein>
    <recommendedName>
        <fullName evidence="4">DUF1592 domain-containing protein</fullName>
    </recommendedName>
</protein>
<keyword evidence="1" id="KW-0732">Signal</keyword>